<proteinExistence type="predicted"/>
<dbReference type="InterPro" id="IPR036388">
    <property type="entry name" value="WH-like_DNA-bd_sf"/>
</dbReference>
<organism evidence="1 2">
    <name type="scientific">Sphingomonas agrestis</name>
    <dbReference type="NCBI Taxonomy" id="3080540"/>
    <lineage>
        <taxon>Bacteria</taxon>
        <taxon>Pseudomonadati</taxon>
        <taxon>Pseudomonadota</taxon>
        <taxon>Alphaproteobacteria</taxon>
        <taxon>Sphingomonadales</taxon>
        <taxon>Sphingomonadaceae</taxon>
        <taxon>Sphingomonas</taxon>
    </lineage>
</organism>
<evidence type="ECO:0000313" key="1">
    <source>
        <dbReference type="EMBL" id="MDV3455724.1"/>
    </source>
</evidence>
<dbReference type="SUPFAM" id="SSF46785">
    <property type="entry name" value="Winged helix' DNA-binding domain"/>
    <property type="match status" value="1"/>
</dbReference>
<reference evidence="1 2" key="1">
    <citation type="submission" date="2023-10" db="EMBL/GenBank/DDBJ databases">
        <title>Sphingomonas sp. HF-S4 16S ribosomal RNA gene Genome sequencing and assembly.</title>
        <authorList>
            <person name="Lee H."/>
        </authorList>
    </citation>
    <scope>NUCLEOTIDE SEQUENCE [LARGE SCALE GENOMIC DNA]</scope>
    <source>
        <strain evidence="1 2">HF-S4</strain>
    </source>
</reference>
<dbReference type="Proteomes" id="UP001273531">
    <property type="component" value="Unassembled WGS sequence"/>
</dbReference>
<dbReference type="RefSeq" id="WP_317227540.1">
    <property type="nucleotide sequence ID" value="NZ_JAWJEJ010000001.1"/>
</dbReference>
<sequence>MLTLLGQREPGATICPSEVARMVAAEMSASDGADWRTGMPIVHAAVDHLVAQGRIRLSWKGRALSARSGPYRIACANGS</sequence>
<dbReference type="Pfam" id="PF11625">
    <property type="entry name" value="DUF3253"/>
    <property type="match status" value="1"/>
</dbReference>
<name>A0ABU3Y2X4_9SPHN</name>
<dbReference type="InterPro" id="IPR021660">
    <property type="entry name" value="DUF3253"/>
</dbReference>
<protein>
    <submittedName>
        <fullName evidence="1">DUF3253 domain-containing protein</fullName>
    </submittedName>
</protein>
<comment type="caution">
    <text evidence="1">The sequence shown here is derived from an EMBL/GenBank/DDBJ whole genome shotgun (WGS) entry which is preliminary data.</text>
</comment>
<dbReference type="EMBL" id="JAWJEJ010000001">
    <property type="protein sequence ID" value="MDV3455724.1"/>
    <property type="molecule type" value="Genomic_DNA"/>
</dbReference>
<dbReference type="Gene3D" id="1.10.10.10">
    <property type="entry name" value="Winged helix-like DNA-binding domain superfamily/Winged helix DNA-binding domain"/>
    <property type="match status" value="1"/>
</dbReference>
<keyword evidence="2" id="KW-1185">Reference proteome</keyword>
<gene>
    <name evidence="1" type="ORF">RZN05_01910</name>
</gene>
<evidence type="ECO:0000313" key="2">
    <source>
        <dbReference type="Proteomes" id="UP001273531"/>
    </source>
</evidence>
<dbReference type="InterPro" id="IPR036390">
    <property type="entry name" value="WH_DNA-bd_sf"/>
</dbReference>
<accession>A0ABU3Y2X4</accession>